<dbReference type="RefSeq" id="WP_144649062.1">
    <property type="nucleotide sequence ID" value="NZ_VNFK01000004.1"/>
</dbReference>
<sequence>MGLFNWKKTVVNADEHEQPVFSELTSEYEEFLAAYVNIAEGSGVDLEDPESVANFYETALATWQASDGQMDAELYGNAAGVALGELLVRVSPLRWVVAEDSKGRELAVHSDRNNFLVYPLDAVEKRWARGEDGVFIKTFASMVIDHFKVH</sequence>
<accession>A0A558H6U8</accession>
<feature type="domain" description="DUF3806" evidence="1">
    <location>
        <begin position="77"/>
        <end position="132"/>
    </location>
</feature>
<organism evidence="2 3">
    <name type="scientific">Paenarthrobacter nitroguajacolicus</name>
    <name type="common">Arthrobacter nitroguajacolicus</name>
    <dbReference type="NCBI Taxonomy" id="211146"/>
    <lineage>
        <taxon>Bacteria</taxon>
        <taxon>Bacillati</taxon>
        <taxon>Actinomycetota</taxon>
        <taxon>Actinomycetes</taxon>
        <taxon>Micrococcales</taxon>
        <taxon>Micrococcaceae</taxon>
        <taxon>Paenarthrobacter</taxon>
    </lineage>
</organism>
<evidence type="ECO:0000313" key="3">
    <source>
        <dbReference type="Proteomes" id="UP000316500"/>
    </source>
</evidence>
<dbReference type="AlphaFoldDB" id="A0A558H6U8"/>
<comment type="caution">
    <text evidence="2">The sequence shown here is derived from an EMBL/GenBank/DDBJ whole genome shotgun (WGS) entry which is preliminary data.</text>
</comment>
<dbReference type="Pfam" id="PF12713">
    <property type="entry name" value="DUF3806"/>
    <property type="match status" value="1"/>
</dbReference>
<dbReference type="Gene3D" id="1.20.120.1090">
    <property type="match status" value="1"/>
</dbReference>
<dbReference type="InterPro" id="IPR024266">
    <property type="entry name" value="DUF3806"/>
</dbReference>
<proteinExistence type="predicted"/>
<protein>
    <submittedName>
        <fullName evidence="2">DUF3806 domain-containing protein</fullName>
    </submittedName>
</protein>
<dbReference type="Proteomes" id="UP000316500">
    <property type="component" value="Unassembled WGS sequence"/>
</dbReference>
<reference evidence="2 3" key="1">
    <citation type="submission" date="2019-07" db="EMBL/GenBank/DDBJ databases">
        <title>Diversity of Bacteria from Kongsfjorden, Arctic.</title>
        <authorList>
            <person name="Yu Y."/>
        </authorList>
    </citation>
    <scope>NUCLEOTIDE SEQUENCE [LARGE SCALE GENOMIC DNA]</scope>
    <source>
        <strain evidence="2 3">SM1928</strain>
    </source>
</reference>
<evidence type="ECO:0000313" key="2">
    <source>
        <dbReference type="EMBL" id="TVU64856.1"/>
    </source>
</evidence>
<dbReference type="EMBL" id="VNFK01000004">
    <property type="protein sequence ID" value="TVU64856.1"/>
    <property type="molecule type" value="Genomic_DNA"/>
</dbReference>
<evidence type="ECO:0000259" key="1">
    <source>
        <dbReference type="Pfam" id="PF12713"/>
    </source>
</evidence>
<dbReference type="OrthoDB" id="5185238at2"/>
<name>A0A558H6U8_PAENT</name>
<gene>
    <name evidence="2" type="ORF">FQP90_07335</name>
</gene>